<keyword evidence="9" id="KW-1185">Reference proteome</keyword>
<feature type="transmembrane region" description="Helical" evidence="6">
    <location>
        <begin position="185"/>
        <end position="207"/>
    </location>
</feature>
<evidence type="ECO:0000256" key="3">
    <source>
        <dbReference type="ARBA" id="ARBA00022801"/>
    </source>
</evidence>
<dbReference type="Pfam" id="PF00082">
    <property type="entry name" value="Peptidase_S8"/>
    <property type="match status" value="1"/>
</dbReference>
<evidence type="ECO:0000313" key="8">
    <source>
        <dbReference type="EMBL" id="PMD47787.1"/>
    </source>
</evidence>
<dbReference type="Gene3D" id="3.40.50.200">
    <property type="entry name" value="Peptidase S8/S53 domain"/>
    <property type="match status" value="1"/>
</dbReference>
<evidence type="ECO:0000256" key="4">
    <source>
        <dbReference type="ARBA" id="ARBA00022825"/>
    </source>
</evidence>
<gene>
    <name evidence="8" type="ORF">L207DRAFT_628368</name>
</gene>
<feature type="domain" description="Peptidase S8/S53" evidence="7">
    <location>
        <begin position="268"/>
        <end position="524"/>
    </location>
</feature>
<evidence type="ECO:0000256" key="6">
    <source>
        <dbReference type="SAM" id="Phobius"/>
    </source>
</evidence>
<keyword evidence="2 5" id="KW-0645">Protease</keyword>
<protein>
    <submittedName>
        <fullName evidence="8">Subtilisin-like protein</fullName>
    </submittedName>
</protein>
<dbReference type="Proteomes" id="UP000235786">
    <property type="component" value="Unassembled WGS sequence"/>
</dbReference>
<comment type="similarity">
    <text evidence="1 5">Belongs to the peptidase S8 family.</text>
</comment>
<dbReference type="GO" id="GO:0004252">
    <property type="term" value="F:serine-type endopeptidase activity"/>
    <property type="evidence" value="ECO:0007669"/>
    <property type="project" value="UniProtKB-UniRule"/>
</dbReference>
<dbReference type="InterPro" id="IPR015500">
    <property type="entry name" value="Peptidase_S8_subtilisin-rel"/>
</dbReference>
<evidence type="ECO:0000256" key="2">
    <source>
        <dbReference type="ARBA" id="ARBA00022670"/>
    </source>
</evidence>
<keyword evidence="6" id="KW-0472">Membrane</keyword>
<name>A0A2J6SAI8_HYAVF</name>
<dbReference type="EMBL" id="KZ613938">
    <property type="protein sequence ID" value="PMD47787.1"/>
    <property type="molecule type" value="Genomic_DNA"/>
</dbReference>
<evidence type="ECO:0000313" key="9">
    <source>
        <dbReference type="Proteomes" id="UP000235786"/>
    </source>
</evidence>
<dbReference type="SUPFAM" id="SSF52743">
    <property type="entry name" value="Subtilisin-like"/>
    <property type="match status" value="1"/>
</dbReference>
<sequence length="606" mass="66320">MAVPALTTTFTPSPSCLVDLYQYPYTSITCYEGTIPVSCQYVQLGPPSTSACFPPGWSPASTIYFSPGICPSGYGVACAETIVTGTLPETRATCCPSGYYCQTALNFPWYTIYPCVYDNNGYFVYTTSIPGTGYATSTGGAGGGFNAYGVKIRWRATNLSPEATSTSSTTSVSNANTGLSLGAKIGIGVGVGFAGILCFIALLFLGVRHRRQAKNRTIGKELSLLTSMDSGFGRNRIGNPESRPSFVTLDTLNDTIDKRLQYMDRDQRVRIAVLDTGFDQNHENFKQARPRVFIGENEKVPCPAQGEQPQIDRIKQRRNFCIHGEGGYNEDTNDLHGHGTAVAGIILRLAPHADLYIARVCKNANETPRGQVPDEEEENFEKPQPITVAKAVEWAIEEEVHIINLSFGFWHCAHNEVKDLREALKKAKEHNIVVFAATCINHGVHEPVAWPASDPELAIGIHSADDFGNKSEFTALHFDGANFMVLGQNILSQWPSAEGGGFRLLSGTSYATAVATAMAALVLAFTWQTICRNERANLPDVPLGELQTNSGMTKVLKKISTPPDNNYRNIRPKLFWHDYNDGPDPKTRVSKSRGHAWNIIETALRI</sequence>
<dbReference type="PROSITE" id="PS00136">
    <property type="entry name" value="SUBTILASE_ASP"/>
    <property type="match status" value="1"/>
</dbReference>
<dbReference type="InterPro" id="IPR051048">
    <property type="entry name" value="Peptidase_S8/S53_subtilisin"/>
</dbReference>
<reference evidence="8 9" key="1">
    <citation type="submission" date="2016-04" db="EMBL/GenBank/DDBJ databases">
        <title>A degradative enzymes factory behind the ericoid mycorrhizal symbiosis.</title>
        <authorList>
            <consortium name="DOE Joint Genome Institute"/>
            <person name="Martino E."/>
            <person name="Morin E."/>
            <person name="Grelet G."/>
            <person name="Kuo A."/>
            <person name="Kohler A."/>
            <person name="Daghino S."/>
            <person name="Barry K."/>
            <person name="Choi C."/>
            <person name="Cichocki N."/>
            <person name="Clum A."/>
            <person name="Copeland A."/>
            <person name="Hainaut M."/>
            <person name="Haridas S."/>
            <person name="Labutti K."/>
            <person name="Lindquist E."/>
            <person name="Lipzen A."/>
            <person name="Khouja H.-R."/>
            <person name="Murat C."/>
            <person name="Ohm R."/>
            <person name="Olson A."/>
            <person name="Spatafora J."/>
            <person name="Veneault-Fourrey C."/>
            <person name="Henrissat B."/>
            <person name="Grigoriev I."/>
            <person name="Martin F."/>
            <person name="Perotto S."/>
        </authorList>
    </citation>
    <scope>NUCLEOTIDE SEQUENCE [LARGE SCALE GENOMIC DNA]</scope>
    <source>
        <strain evidence="8 9">F</strain>
    </source>
</reference>
<keyword evidence="4 5" id="KW-0720">Serine protease</keyword>
<dbReference type="GO" id="GO:0006508">
    <property type="term" value="P:proteolysis"/>
    <property type="evidence" value="ECO:0007669"/>
    <property type="project" value="UniProtKB-KW"/>
</dbReference>
<keyword evidence="3 5" id="KW-0378">Hydrolase</keyword>
<evidence type="ECO:0000256" key="1">
    <source>
        <dbReference type="ARBA" id="ARBA00011073"/>
    </source>
</evidence>
<dbReference type="AlphaFoldDB" id="A0A2J6SAI8"/>
<dbReference type="InterPro" id="IPR000209">
    <property type="entry name" value="Peptidase_S8/S53_dom"/>
</dbReference>
<accession>A0A2J6SAI8</accession>
<organism evidence="8 9">
    <name type="scientific">Hyaloscypha variabilis (strain UAMH 11265 / GT02V1 / F)</name>
    <name type="common">Meliniomyces variabilis</name>
    <dbReference type="NCBI Taxonomy" id="1149755"/>
    <lineage>
        <taxon>Eukaryota</taxon>
        <taxon>Fungi</taxon>
        <taxon>Dikarya</taxon>
        <taxon>Ascomycota</taxon>
        <taxon>Pezizomycotina</taxon>
        <taxon>Leotiomycetes</taxon>
        <taxon>Helotiales</taxon>
        <taxon>Hyaloscyphaceae</taxon>
        <taxon>Hyaloscypha</taxon>
        <taxon>Hyaloscypha variabilis</taxon>
    </lineage>
</organism>
<feature type="active site" description="Charge relay system" evidence="5">
    <location>
        <position position="509"/>
    </location>
</feature>
<evidence type="ECO:0000256" key="5">
    <source>
        <dbReference type="PROSITE-ProRule" id="PRU01240"/>
    </source>
</evidence>
<dbReference type="PRINTS" id="PR00723">
    <property type="entry name" value="SUBTILISIN"/>
</dbReference>
<dbReference type="PANTHER" id="PTHR43399:SF4">
    <property type="entry name" value="CELL WALL-ASSOCIATED PROTEASE"/>
    <property type="match status" value="1"/>
</dbReference>
<dbReference type="InterPro" id="IPR023827">
    <property type="entry name" value="Peptidase_S8_Asp-AS"/>
</dbReference>
<dbReference type="PROSITE" id="PS51892">
    <property type="entry name" value="SUBTILASE"/>
    <property type="match status" value="1"/>
</dbReference>
<dbReference type="STRING" id="1149755.A0A2J6SAI8"/>
<dbReference type="OrthoDB" id="206201at2759"/>
<dbReference type="InterPro" id="IPR036852">
    <property type="entry name" value="Peptidase_S8/S53_dom_sf"/>
</dbReference>
<keyword evidence="6" id="KW-0812">Transmembrane</keyword>
<keyword evidence="6" id="KW-1133">Transmembrane helix</keyword>
<feature type="active site" description="Charge relay system" evidence="5">
    <location>
        <position position="338"/>
    </location>
</feature>
<dbReference type="PANTHER" id="PTHR43399">
    <property type="entry name" value="SUBTILISIN-RELATED"/>
    <property type="match status" value="1"/>
</dbReference>
<feature type="active site" description="Charge relay system" evidence="5">
    <location>
        <position position="275"/>
    </location>
</feature>
<proteinExistence type="inferred from homology"/>
<evidence type="ECO:0000259" key="7">
    <source>
        <dbReference type="Pfam" id="PF00082"/>
    </source>
</evidence>